<evidence type="ECO:0000256" key="7">
    <source>
        <dbReference type="ARBA" id="ARBA00022777"/>
    </source>
</evidence>
<keyword evidence="6" id="KW-0547">Nucleotide-binding</keyword>
<reference evidence="14 15" key="1">
    <citation type="submission" date="2019-07" db="EMBL/GenBank/DDBJ databases">
        <title>WGS assembly of Gossypium tomentosum.</title>
        <authorList>
            <person name="Chen Z.J."/>
            <person name="Sreedasyam A."/>
            <person name="Ando A."/>
            <person name="Song Q."/>
            <person name="De L."/>
            <person name="Hulse-Kemp A."/>
            <person name="Ding M."/>
            <person name="Ye W."/>
            <person name="Kirkbride R."/>
            <person name="Jenkins J."/>
            <person name="Plott C."/>
            <person name="Lovell J."/>
            <person name="Lin Y.-M."/>
            <person name="Vaughn R."/>
            <person name="Liu B."/>
            <person name="Li W."/>
            <person name="Simpson S."/>
            <person name="Scheffler B."/>
            <person name="Saski C."/>
            <person name="Grover C."/>
            <person name="Hu G."/>
            <person name="Conover J."/>
            <person name="Carlson J."/>
            <person name="Shu S."/>
            <person name="Boston L."/>
            <person name="Williams M."/>
            <person name="Peterson D."/>
            <person name="Mcgee K."/>
            <person name="Jones D."/>
            <person name="Wendel J."/>
            <person name="Stelly D."/>
            <person name="Grimwood J."/>
            <person name="Schmutz J."/>
        </authorList>
    </citation>
    <scope>NUCLEOTIDE SEQUENCE [LARGE SCALE GENOMIC DNA]</scope>
    <source>
        <strain evidence="14">7179.01</strain>
    </source>
</reference>
<dbReference type="PROSITE" id="PS50011">
    <property type="entry name" value="PROTEIN_KINASE_DOM"/>
    <property type="match status" value="1"/>
</dbReference>
<dbReference type="GO" id="GO:0004674">
    <property type="term" value="F:protein serine/threonine kinase activity"/>
    <property type="evidence" value="ECO:0007669"/>
    <property type="project" value="UniProtKB-KW"/>
</dbReference>
<dbReference type="InterPro" id="IPR000719">
    <property type="entry name" value="Prot_kinase_dom"/>
</dbReference>
<keyword evidence="15" id="KW-1185">Reference proteome</keyword>
<feature type="chain" id="PRO_5022876119" description="Protein kinase domain-containing protein" evidence="12">
    <location>
        <begin position="30"/>
        <end position="624"/>
    </location>
</feature>
<gene>
    <name evidence="14" type="ORF">ES332_A01G057100v1</name>
</gene>
<evidence type="ECO:0000259" key="13">
    <source>
        <dbReference type="PROSITE" id="PS50011"/>
    </source>
</evidence>
<comment type="subcellular location">
    <subcellularLocation>
        <location evidence="1">Membrane</location>
        <topology evidence="1">Single-pass type I membrane protein</topology>
    </subcellularLocation>
</comment>
<evidence type="ECO:0000313" key="14">
    <source>
        <dbReference type="EMBL" id="TYI41877.1"/>
    </source>
</evidence>
<dbReference type="EMBL" id="CM017610">
    <property type="protein sequence ID" value="TYI41877.1"/>
    <property type="molecule type" value="Genomic_DNA"/>
</dbReference>
<keyword evidence="11" id="KW-0325">Glycoprotein</keyword>
<dbReference type="Pfam" id="PF13947">
    <property type="entry name" value="GUB_WAK_bind"/>
    <property type="match status" value="1"/>
</dbReference>
<evidence type="ECO:0000313" key="15">
    <source>
        <dbReference type="Proteomes" id="UP000322667"/>
    </source>
</evidence>
<keyword evidence="2" id="KW-0723">Serine/threonine-protein kinase</keyword>
<dbReference type="AlphaFoldDB" id="A0A5D2RM04"/>
<keyword evidence="9" id="KW-1133">Transmembrane helix</keyword>
<dbReference type="FunFam" id="1.10.510.10:FF:000590">
    <property type="entry name" value="PR5-like receptor kinase"/>
    <property type="match status" value="1"/>
</dbReference>
<name>A0A5D2RM04_GOSTO</name>
<dbReference type="GO" id="GO:0030247">
    <property type="term" value="F:polysaccharide binding"/>
    <property type="evidence" value="ECO:0007669"/>
    <property type="project" value="InterPro"/>
</dbReference>
<accession>A0A5D2RM04</accession>
<keyword evidence="3" id="KW-0808">Transferase</keyword>
<evidence type="ECO:0000256" key="2">
    <source>
        <dbReference type="ARBA" id="ARBA00022527"/>
    </source>
</evidence>
<dbReference type="InterPro" id="IPR011009">
    <property type="entry name" value="Kinase-like_dom_sf"/>
</dbReference>
<dbReference type="Gene3D" id="3.30.200.20">
    <property type="entry name" value="Phosphorylase Kinase, domain 1"/>
    <property type="match status" value="1"/>
</dbReference>
<evidence type="ECO:0000256" key="9">
    <source>
        <dbReference type="ARBA" id="ARBA00022989"/>
    </source>
</evidence>
<feature type="signal peptide" evidence="12">
    <location>
        <begin position="1"/>
        <end position="29"/>
    </location>
</feature>
<sequence length="624" mass="71188">MATPKFALFWLLLQLLALAFSFFPHACTARNINTPCGFTFCGNLNISYPFRLKTQPRSCGHKGFELVCDDNRAIFPMERGSFYVQHISYDNQTIHLVDVNLDRYRCSLPFGFPMRRKFYRIAITYTYLHTEFYFDRSTYEEMFVMNCSMKINKSWCGANYINASRCSSFPPTNNNYFYFLDGGTPPSAFHPSCTVEALVPIGLHNISDLSTFDIYQKLMMGAPFFWSFEDGLLDWSSVVNLVKSLYSLLMRGLLLYAQNMATLILPVSASDLTFPSSTECLLTFSSKTGIILARILLGISCLTVLIIRKLKRRHLSVDDSIENFLQSQINFMPIRYSYIELKRITGGFNDKLGQGVKLLKESKANGQDFINEVATIGRIHHVNVVELVGFCVEGRKQALVYDFMTNGSLDKIIFSTRSSSLSWQKMFEIAIGVGRGIEYLHNGCAMKILHFDIKPHNILLDGNFNPKLSDFGLAKLMHSVDDSIISLTVARGTLGYMAPELFYKNLGGISYKADVYSFGMMLMEIVGRRKNLNAFADNSSQIYFPSWIYHQFELGENIELENMTENVKKIMRKMIIVAFWCIQTKPIHRPTMAKVLKMLESEEELLEIPPKSFLFSLDVSSNDE</sequence>
<dbReference type="GO" id="GO:0005524">
    <property type="term" value="F:ATP binding"/>
    <property type="evidence" value="ECO:0007669"/>
    <property type="project" value="UniProtKB-KW"/>
</dbReference>
<dbReference type="InterPro" id="IPR045874">
    <property type="entry name" value="LRK10/LRL21-25-like"/>
</dbReference>
<evidence type="ECO:0000256" key="6">
    <source>
        <dbReference type="ARBA" id="ARBA00022741"/>
    </source>
</evidence>
<dbReference type="PROSITE" id="PS00108">
    <property type="entry name" value="PROTEIN_KINASE_ST"/>
    <property type="match status" value="1"/>
</dbReference>
<evidence type="ECO:0000256" key="12">
    <source>
        <dbReference type="SAM" id="SignalP"/>
    </source>
</evidence>
<keyword evidence="7" id="KW-0418">Kinase</keyword>
<dbReference type="PANTHER" id="PTHR27009">
    <property type="entry name" value="RUST RESISTANCE KINASE LR10-RELATED"/>
    <property type="match status" value="1"/>
</dbReference>
<dbReference type="Pfam" id="PF00069">
    <property type="entry name" value="Pkinase"/>
    <property type="match status" value="1"/>
</dbReference>
<evidence type="ECO:0000256" key="11">
    <source>
        <dbReference type="ARBA" id="ARBA00023180"/>
    </source>
</evidence>
<evidence type="ECO:0000256" key="10">
    <source>
        <dbReference type="ARBA" id="ARBA00023136"/>
    </source>
</evidence>
<protein>
    <recommendedName>
        <fullName evidence="13">Protein kinase domain-containing protein</fullName>
    </recommendedName>
</protein>
<dbReference type="SMART" id="SM00220">
    <property type="entry name" value="S_TKc"/>
    <property type="match status" value="1"/>
</dbReference>
<proteinExistence type="predicted"/>
<feature type="domain" description="Protein kinase" evidence="13">
    <location>
        <begin position="291"/>
        <end position="606"/>
    </location>
</feature>
<dbReference type="InterPro" id="IPR025287">
    <property type="entry name" value="WAK_GUB"/>
</dbReference>
<dbReference type="Gene3D" id="1.10.510.10">
    <property type="entry name" value="Transferase(Phosphotransferase) domain 1"/>
    <property type="match status" value="1"/>
</dbReference>
<keyword evidence="10" id="KW-0472">Membrane</keyword>
<evidence type="ECO:0000256" key="8">
    <source>
        <dbReference type="ARBA" id="ARBA00022840"/>
    </source>
</evidence>
<keyword evidence="8" id="KW-0067">ATP-binding</keyword>
<evidence type="ECO:0000256" key="4">
    <source>
        <dbReference type="ARBA" id="ARBA00022692"/>
    </source>
</evidence>
<evidence type="ECO:0000256" key="1">
    <source>
        <dbReference type="ARBA" id="ARBA00004479"/>
    </source>
</evidence>
<dbReference type="InterPro" id="IPR008271">
    <property type="entry name" value="Ser/Thr_kinase_AS"/>
</dbReference>
<organism evidence="14 15">
    <name type="scientific">Gossypium tomentosum</name>
    <name type="common">Hawaiian cotton</name>
    <name type="synonym">Gossypium sandvicense</name>
    <dbReference type="NCBI Taxonomy" id="34277"/>
    <lineage>
        <taxon>Eukaryota</taxon>
        <taxon>Viridiplantae</taxon>
        <taxon>Streptophyta</taxon>
        <taxon>Embryophyta</taxon>
        <taxon>Tracheophyta</taxon>
        <taxon>Spermatophyta</taxon>
        <taxon>Magnoliopsida</taxon>
        <taxon>eudicotyledons</taxon>
        <taxon>Gunneridae</taxon>
        <taxon>Pentapetalae</taxon>
        <taxon>rosids</taxon>
        <taxon>malvids</taxon>
        <taxon>Malvales</taxon>
        <taxon>Malvaceae</taxon>
        <taxon>Malvoideae</taxon>
        <taxon>Gossypium</taxon>
    </lineage>
</organism>
<dbReference type="SUPFAM" id="SSF56112">
    <property type="entry name" value="Protein kinase-like (PK-like)"/>
    <property type="match status" value="1"/>
</dbReference>
<evidence type="ECO:0000256" key="3">
    <source>
        <dbReference type="ARBA" id="ARBA00022679"/>
    </source>
</evidence>
<evidence type="ECO:0000256" key="5">
    <source>
        <dbReference type="ARBA" id="ARBA00022729"/>
    </source>
</evidence>
<keyword evidence="4" id="KW-0812">Transmembrane</keyword>
<keyword evidence="5 12" id="KW-0732">Signal</keyword>
<dbReference type="Proteomes" id="UP000322667">
    <property type="component" value="Chromosome A01"/>
</dbReference>
<dbReference type="GO" id="GO:0016020">
    <property type="term" value="C:membrane"/>
    <property type="evidence" value="ECO:0007669"/>
    <property type="project" value="UniProtKB-SubCell"/>
</dbReference>